<evidence type="ECO:0000256" key="5">
    <source>
        <dbReference type="ARBA" id="ARBA00022824"/>
    </source>
</evidence>
<keyword evidence="3 9" id="KW-0547">Nucleotide-binding</keyword>
<comment type="similarity">
    <text evidence="9">Belongs to the TRAFAC class dynamin-like GTPase superfamily. GB1/RHD3 GTPase family. RHD3 subfamily.</text>
</comment>
<dbReference type="CDD" id="cd01851">
    <property type="entry name" value="GBP"/>
    <property type="match status" value="1"/>
</dbReference>
<dbReference type="InterPro" id="IPR030386">
    <property type="entry name" value="G_GB1_RHD3_dom"/>
</dbReference>
<comment type="caution">
    <text evidence="14">The sequence shown here is derived from an EMBL/GenBank/DDBJ whole genome shotgun (WGS) entry which is preliminary data.</text>
</comment>
<proteinExistence type="inferred from homology"/>
<keyword evidence="7 9" id="KW-0342">GTP-binding</keyword>
<reference evidence="14" key="1">
    <citation type="submission" date="2022-08" db="EMBL/GenBank/DDBJ databases">
        <title>Novel sulphate-reducing endosymbionts in the free-living metamonad Anaeramoeba.</title>
        <authorList>
            <person name="Jerlstrom-Hultqvist J."/>
            <person name="Cepicka I."/>
            <person name="Gallot-Lavallee L."/>
            <person name="Salas-Leiva D."/>
            <person name="Curtis B.A."/>
            <person name="Zahonova K."/>
            <person name="Pipaliya S."/>
            <person name="Dacks J."/>
            <person name="Roger A.J."/>
        </authorList>
    </citation>
    <scope>NUCLEOTIDE SEQUENCE</scope>
    <source>
        <strain evidence="14">Busselton2</strain>
    </source>
</reference>
<evidence type="ECO:0000256" key="4">
    <source>
        <dbReference type="ARBA" id="ARBA00022801"/>
    </source>
</evidence>
<feature type="domain" description="Cullin family profile" evidence="12">
    <location>
        <begin position="293"/>
        <end position="538"/>
    </location>
</feature>
<feature type="topological domain" description="Lumenal" evidence="9">
    <location>
        <begin position="708"/>
        <end position="710"/>
    </location>
</feature>
<evidence type="ECO:0000256" key="3">
    <source>
        <dbReference type="ARBA" id="ARBA00022741"/>
    </source>
</evidence>
<dbReference type="GO" id="GO:0016320">
    <property type="term" value="P:endoplasmic reticulum membrane fusion"/>
    <property type="evidence" value="ECO:0007669"/>
    <property type="project" value="TreeGrafter"/>
</dbReference>
<dbReference type="GO" id="GO:0005789">
    <property type="term" value="C:endoplasmic reticulum membrane"/>
    <property type="evidence" value="ECO:0007669"/>
    <property type="project" value="UniProtKB-SubCell"/>
</dbReference>
<dbReference type="PANTHER" id="PTHR45923">
    <property type="entry name" value="PROTEIN SEY1"/>
    <property type="match status" value="1"/>
</dbReference>
<dbReference type="AlphaFoldDB" id="A0AAV7Y8K0"/>
<feature type="binding site" evidence="9">
    <location>
        <begin position="56"/>
        <end position="63"/>
    </location>
    <ligand>
        <name>GTP</name>
        <dbReference type="ChEBI" id="CHEBI:37565"/>
    </ligand>
</feature>
<comment type="subcellular location">
    <subcellularLocation>
        <location evidence="1 9">Endoplasmic reticulum membrane</location>
        <topology evidence="1 9">Multi-pass membrane protein</topology>
    </subcellularLocation>
</comment>
<comment type="similarity">
    <text evidence="10">Belongs to the cullin family.</text>
</comment>
<protein>
    <recommendedName>
        <fullName evidence="9">Protein SEY1 homolog</fullName>
        <ecNumber evidence="9">3.6.5.-</ecNumber>
    </recommendedName>
</protein>
<keyword evidence="9" id="KW-0175">Coiled coil</keyword>
<evidence type="ECO:0000256" key="6">
    <source>
        <dbReference type="ARBA" id="ARBA00022989"/>
    </source>
</evidence>
<dbReference type="PROSITE" id="PS50069">
    <property type="entry name" value="CULLIN_2"/>
    <property type="match status" value="1"/>
</dbReference>
<dbReference type="GO" id="GO:0005525">
    <property type="term" value="F:GTP binding"/>
    <property type="evidence" value="ECO:0007669"/>
    <property type="project" value="UniProtKB-UniRule"/>
</dbReference>
<dbReference type="GO" id="GO:0003924">
    <property type="term" value="F:GTPase activity"/>
    <property type="evidence" value="ECO:0007669"/>
    <property type="project" value="UniProtKB-UniRule"/>
</dbReference>
<feature type="transmembrane region" description="Helical" evidence="11">
    <location>
        <begin position="710"/>
        <end position="727"/>
    </location>
</feature>
<keyword evidence="6 9" id="KW-1133">Transmembrane helix</keyword>
<keyword evidence="8 9" id="KW-0472">Membrane</keyword>
<sequence>MSKNKKEEIKVHNISNTRLFQLIDGEEKMVGNTKDVMKSWDILSKGNNYHTIGIIGCQSSGKSTILNLLFGTNFPVMDETQGLNQTTQGIWMGKSESSDTLVLDVEGTDSSERGEDHIKFERKSSLFCLAIAEILIVNLWETDIGRYDAANYGLLKTVFEVNLELFTTEQSRTLICFLVRDFTGTVEFPLLKKKILDNINLIWDQIQKPEQFKDSKIEQFFDLQFFNLVHKILQPKKFNKGVKQIKDFFLDKNNTFYLFKPEYHRQIPSDGLPDYLQNIWDTILTNKALDIPTQKEMLSLFRCDEIKNECFKEFETLLLERIVEPLQKDKILPELGRLMNKLFNEIIEEYKIPANRYVQEVSKQKQEELEEKMNEELFKQFTYQMKNVCKKFFKKFQKKFEKEFKDNEISLEFAKKINQLKMVIYEEFGNISNDSLLPNSSWDIEQFTLELENLIDNYIHEQKNQALKRIKKKLYDDYVNRITPELDNLLGFIENQIQFKVKGLFTSMTKYTIFEFEKYLKGMEATEEQMNDTINQFYEKAKQVVIDKFKENARFIGIHMKERFDEKFKYGENHTPRDFTIVSDLPQLFETATNEGINLLNLLKSIYLPKSLMNPEGRNNNLNLDEEEEVIENEENELEKEAEEDEEHVIIDDKEYEIQIKLYKKDIEMSYREAMSIQQSNKTSMKIPNFFWLLLLFFGRNDAIKIIRNPILFILLALLGVGGFFLYKFNLHLMFIKFIGPRTWNSIKAFMLGGKSSSSQAIVVPNTINKNKQDEKKEK</sequence>
<feature type="topological domain" description="Cytoplasmic" evidence="9">
    <location>
        <begin position="1"/>
        <end position="686"/>
    </location>
</feature>
<dbReference type="FunFam" id="3.40.50.300:FF:000727">
    <property type="entry name" value="Protein SEY1 homolog"/>
    <property type="match status" value="1"/>
</dbReference>
<comment type="function">
    <text evidence="9">Probable GTP-binding protein that may be involved in cell development.</text>
</comment>
<evidence type="ECO:0000256" key="10">
    <source>
        <dbReference type="PROSITE-ProRule" id="PRU00330"/>
    </source>
</evidence>
<dbReference type="InterPro" id="IPR008803">
    <property type="entry name" value="RHD3/Sey1"/>
</dbReference>
<evidence type="ECO:0000256" key="11">
    <source>
        <dbReference type="SAM" id="Phobius"/>
    </source>
</evidence>
<feature type="coiled-coil region" evidence="9">
    <location>
        <begin position="617"/>
        <end position="648"/>
    </location>
</feature>
<keyword evidence="2 9" id="KW-0812">Transmembrane</keyword>
<dbReference type="PANTHER" id="PTHR45923:SF2">
    <property type="entry name" value="PROTEIN SEY1"/>
    <property type="match status" value="1"/>
</dbReference>
<dbReference type="InterPro" id="IPR016158">
    <property type="entry name" value="Cullin_homology"/>
</dbReference>
<dbReference type="InterPro" id="IPR027417">
    <property type="entry name" value="P-loop_NTPase"/>
</dbReference>
<evidence type="ECO:0000256" key="8">
    <source>
        <dbReference type="ARBA" id="ARBA00023136"/>
    </source>
</evidence>
<dbReference type="Pfam" id="PF20428">
    <property type="entry name" value="Sey1_3HB"/>
    <property type="match status" value="1"/>
</dbReference>
<dbReference type="EMBL" id="JANTQA010000070">
    <property type="protein sequence ID" value="KAJ3426151.1"/>
    <property type="molecule type" value="Genomic_DNA"/>
</dbReference>
<dbReference type="Gene3D" id="3.40.50.300">
    <property type="entry name" value="P-loop containing nucleotide triphosphate hydrolases"/>
    <property type="match status" value="1"/>
</dbReference>
<gene>
    <name evidence="14" type="ORF">M0812_28601</name>
</gene>
<dbReference type="PROSITE" id="PS51715">
    <property type="entry name" value="G_GB1_RHD3"/>
    <property type="match status" value="1"/>
</dbReference>
<feature type="topological domain" description="Cytoplasmic" evidence="9">
    <location>
        <begin position="732"/>
        <end position="779"/>
    </location>
</feature>
<dbReference type="SUPFAM" id="SSF52540">
    <property type="entry name" value="P-loop containing nucleoside triphosphate hydrolases"/>
    <property type="match status" value="1"/>
</dbReference>
<evidence type="ECO:0000256" key="2">
    <source>
        <dbReference type="ARBA" id="ARBA00022692"/>
    </source>
</evidence>
<evidence type="ECO:0000256" key="7">
    <source>
        <dbReference type="ARBA" id="ARBA00023134"/>
    </source>
</evidence>
<evidence type="ECO:0000313" key="15">
    <source>
        <dbReference type="Proteomes" id="UP001146793"/>
    </source>
</evidence>
<dbReference type="InterPro" id="IPR046758">
    <property type="entry name" value="Sey1/RHD3-like_3HB"/>
</dbReference>
<dbReference type="Pfam" id="PF05879">
    <property type="entry name" value="RHD3_GTPase"/>
    <property type="match status" value="1"/>
</dbReference>
<feature type="domain" description="GB1/RHD3-type G" evidence="13">
    <location>
        <begin position="46"/>
        <end position="263"/>
    </location>
</feature>
<dbReference type="HAMAP" id="MF_03109">
    <property type="entry name" value="Sey1"/>
    <property type="match status" value="1"/>
</dbReference>
<dbReference type="EC" id="3.6.5.-" evidence="9"/>
<accession>A0AAV7Y8K0</accession>
<evidence type="ECO:0000313" key="14">
    <source>
        <dbReference type="EMBL" id="KAJ3426151.1"/>
    </source>
</evidence>
<name>A0AAV7Y8K0_9EUKA</name>
<keyword evidence="4 9" id="KW-0378">Hydrolase</keyword>
<evidence type="ECO:0000259" key="13">
    <source>
        <dbReference type="PROSITE" id="PS51715"/>
    </source>
</evidence>
<organism evidence="14 15">
    <name type="scientific">Anaeramoeba flamelloides</name>
    <dbReference type="NCBI Taxonomy" id="1746091"/>
    <lineage>
        <taxon>Eukaryota</taxon>
        <taxon>Metamonada</taxon>
        <taxon>Anaeramoebidae</taxon>
        <taxon>Anaeramoeba</taxon>
    </lineage>
</organism>
<evidence type="ECO:0000256" key="1">
    <source>
        <dbReference type="ARBA" id="ARBA00004477"/>
    </source>
</evidence>
<evidence type="ECO:0000256" key="9">
    <source>
        <dbReference type="HAMAP-Rule" id="MF_03109"/>
    </source>
</evidence>
<evidence type="ECO:0000259" key="12">
    <source>
        <dbReference type="PROSITE" id="PS50069"/>
    </source>
</evidence>
<keyword evidence="5 9" id="KW-0256">Endoplasmic reticulum</keyword>
<dbReference type="Proteomes" id="UP001146793">
    <property type="component" value="Unassembled WGS sequence"/>
</dbReference>